<comment type="caution">
    <text evidence="1">The sequence shown here is derived from an EMBL/GenBank/DDBJ whole genome shotgun (WGS) entry which is preliminary data.</text>
</comment>
<gene>
    <name evidence="1" type="ORF">AF331_01740</name>
</gene>
<proteinExistence type="predicted"/>
<dbReference type="PATRIC" id="fig|189381.12.peg.431"/>
<dbReference type="EMBL" id="LGUE01000001">
    <property type="protein sequence ID" value="KON91282.1"/>
    <property type="molecule type" value="Genomic_DNA"/>
</dbReference>
<keyword evidence="2" id="KW-1185">Reference proteome</keyword>
<dbReference type="RefSeq" id="WP_053426495.1">
    <property type="nucleotide sequence ID" value="NZ_LGUE01000001.1"/>
</dbReference>
<name>A0A0M0GP48_9BACI</name>
<organism evidence="1 2">
    <name type="scientific">Rossellomorea marisflavi</name>
    <dbReference type="NCBI Taxonomy" id="189381"/>
    <lineage>
        <taxon>Bacteria</taxon>
        <taxon>Bacillati</taxon>
        <taxon>Bacillota</taxon>
        <taxon>Bacilli</taxon>
        <taxon>Bacillales</taxon>
        <taxon>Bacillaceae</taxon>
        <taxon>Rossellomorea</taxon>
    </lineage>
</organism>
<sequence length="145" mass="16238">MYSIVVIIHVSTALIGFGQTFLFPFLLQFPRSEEGARTVLGLIGGMGTLAKCSDFILLGSGMGMVILGYPFEPWIIASLLLFFIICFSSAVLSRKAALSLWEMLNQESGPYFMEEYRKRMALFIPKVWFTQAINTAIILLMILKP</sequence>
<dbReference type="InterPro" id="IPR018729">
    <property type="entry name" value="DUF2269_transmembrane"/>
</dbReference>
<evidence type="ECO:0008006" key="3">
    <source>
        <dbReference type="Google" id="ProtNLM"/>
    </source>
</evidence>
<dbReference type="OrthoDB" id="9951621at2"/>
<evidence type="ECO:0000313" key="1">
    <source>
        <dbReference type="EMBL" id="KON91282.1"/>
    </source>
</evidence>
<dbReference type="STRING" id="189381.GCA_900166615_03960"/>
<reference evidence="2" key="1">
    <citation type="submission" date="2015-07" db="EMBL/GenBank/DDBJ databases">
        <title>Fjat-14235 jcm11544.</title>
        <authorList>
            <person name="Liu B."/>
            <person name="Wang J."/>
            <person name="Zhu Y."/>
            <person name="Liu G."/>
            <person name="Chen Q."/>
            <person name="Chen Z."/>
            <person name="Lan J."/>
            <person name="Che J."/>
            <person name="Ge C."/>
            <person name="Shi H."/>
            <person name="Pan Z."/>
            <person name="Liu X."/>
        </authorList>
    </citation>
    <scope>NUCLEOTIDE SEQUENCE [LARGE SCALE GENOMIC DNA]</scope>
    <source>
        <strain evidence="2">JCM 11544</strain>
    </source>
</reference>
<dbReference type="Proteomes" id="UP000037405">
    <property type="component" value="Unassembled WGS sequence"/>
</dbReference>
<evidence type="ECO:0000313" key="2">
    <source>
        <dbReference type="Proteomes" id="UP000037405"/>
    </source>
</evidence>
<protein>
    <recommendedName>
        <fullName evidence="3">DUF2269 family protein</fullName>
    </recommendedName>
</protein>
<dbReference type="Pfam" id="PF10027">
    <property type="entry name" value="DUF2269"/>
    <property type="match status" value="1"/>
</dbReference>
<dbReference type="AlphaFoldDB" id="A0A0M0GP48"/>
<accession>A0A0M0GP48</accession>